<dbReference type="RefSeq" id="WP_270113124.1">
    <property type="nucleotide sequence ID" value="NZ_JAPZVP010000034.1"/>
</dbReference>
<reference evidence="1" key="1">
    <citation type="submission" date="2022-12" db="EMBL/GenBank/DDBJ databases">
        <title>Gycomyces niveus sp.nov.,a novel actinomycete isolated from soil in Shouguan.</title>
        <authorList>
            <person name="Yang X."/>
        </authorList>
    </citation>
    <scope>NUCLEOTIDE SEQUENCE</scope>
    <source>
        <strain evidence="1">NEAU-A15</strain>
    </source>
</reference>
<evidence type="ECO:0000313" key="1">
    <source>
        <dbReference type="EMBL" id="MDA1363038.1"/>
    </source>
</evidence>
<organism evidence="1 2">
    <name type="scientific">Glycomyces luteolus</name>
    <dbReference type="NCBI Taxonomy" id="2670330"/>
    <lineage>
        <taxon>Bacteria</taxon>
        <taxon>Bacillati</taxon>
        <taxon>Actinomycetota</taxon>
        <taxon>Actinomycetes</taxon>
        <taxon>Glycomycetales</taxon>
        <taxon>Glycomycetaceae</taxon>
        <taxon>Glycomyces</taxon>
    </lineage>
</organism>
<dbReference type="AlphaFoldDB" id="A0A9X3PGH1"/>
<dbReference type="EMBL" id="JAPZVP010000034">
    <property type="protein sequence ID" value="MDA1363038.1"/>
    <property type="molecule type" value="Genomic_DNA"/>
</dbReference>
<dbReference type="GO" id="GO:0003677">
    <property type="term" value="F:DNA binding"/>
    <property type="evidence" value="ECO:0007669"/>
    <property type="project" value="InterPro"/>
</dbReference>
<accession>A0A9X3PGH1</accession>
<dbReference type="SUPFAM" id="SSF82607">
    <property type="entry name" value="YbaB-like"/>
    <property type="match status" value="1"/>
</dbReference>
<dbReference type="InterPro" id="IPR004401">
    <property type="entry name" value="YbaB/EbfC"/>
</dbReference>
<gene>
    <name evidence="1" type="ORF">O1R50_25720</name>
</gene>
<protein>
    <submittedName>
        <fullName evidence="1">YbaB/EbfC family nucleoid-associated protein</fullName>
    </submittedName>
</protein>
<proteinExistence type="predicted"/>
<dbReference type="InterPro" id="IPR036894">
    <property type="entry name" value="YbaB-like_sf"/>
</dbReference>
<sequence>MAQMRQVLEEHADEVVSQTAESGLCTVFMNLNRDLLEVRFLKANVAREYDRETLAEEVLGTIKAAQVTIEERIMELLGVS</sequence>
<dbReference type="Gene3D" id="3.30.1310.10">
    <property type="entry name" value="Nucleoid-associated protein YbaB-like domain"/>
    <property type="match status" value="1"/>
</dbReference>
<evidence type="ECO:0000313" key="2">
    <source>
        <dbReference type="Proteomes" id="UP001146067"/>
    </source>
</evidence>
<keyword evidence="2" id="KW-1185">Reference proteome</keyword>
<dbReference type="Proteomes" id="UP001146067">
    <property type="component" value="Unassembled WGS sequence"/>
</dbReference>
<name>A0A9X3PGH1_9ACTN</name>
<comment type="caution">
    <text evidence="1">The sequence shown here is derived from an EMBL/GenBank/DDBJ whole genome shotgun (WGS) entry which is preliminary data.</text>
</comment>
<dbReference type="Pfam" id="PF02575">
    <property type="entry name" value="YbaB_DNA_bd"/>
    <property type="match status" value="1"/>
</dbReference>